<dbReference type="AlphaFoldDB" id="A0A7D5T8E5"/>
<feature type="region of interest" description="Disordered" evidence="1">
    <location>
        <begin position="134"/>
        <end position="156"/>
    </location>
</feature>
<evidence type="ECO:0000259" key="2">
    <source>
        <dbReference type="SMART" id="SM01022"/>
    </source>
</evidence>
<evidence type="ECO:0000313" key="4">
    <source>
        <dbReference type="Proteomes" id="UP000509667"/>
    </source>
</evidence>
<dbReference type="SUPFAM" id="SSF88697">
    <property type="entry name" value="PUA domain-like"/>
    <property type="match status" value="1"/>
</dbReference>
<accession>A0A7D5T8E5</accession>
<evidence type="ECO:0000313" key="3">
    <source>
        <dbReference type="EMBL" id="QLH79809.1"/>
    </source>
</evidence>
<dbReference type="OrthoDB" id="84651at2157"/>
<dbReference type="InterPro" id="IPR015947">
    <property type="entry name" value="PUA-like_sf"/>
</dbReference>
<reference evidence="3 4" key="1">
    <citation type="submission" date="2020-07" db="EMBL/GenBank/DDBJ databases">
        <title>Halosimplex pelagicum sp. nov. and Halosimplex rubrum sp. nov., isolated from salted brown alga Laminaria, and emended description of the genus Halosimplex.</title>
        <authorList>
            <person name="Cui H."/>
        </authorList>
    </citation>
    <scope>NUCLEOTIDE SEQUENCE [LARGE SCALE GENOMIC DNA]</scope>
    <source>
        <strain evidence="3 4">R27</strain>
    </source>
</reference>
<gene>
    <name evidence="3" type="ORF">HZS55_22040</name>
</gene>
<dbReference type="SMART" id="SM01022">
    <property type="entry name" value="ASCH"/>
    <property type="match status" value="1"/>
</dbReference>
<protein>
    <recommendedName>
        <fullName evidence="2">ASCH domain-containing protein</fullName>
    </recommendedName>
</protein>
<dbReference type="KEGG" id="hrr:HZS55_22040"/>
<proteinExistence type="predicted"/>
<evidence type="ECO:0000256" key="1">
    <source>
        <dbReference type="SAM" id="MobiDB-lite"/>
    </source>
</evidence>
<name>A0A7D5T8E5_9EURY</name>
<dbReference type="EMBL" id="CP058910">
    <property type="protein sequence ID" value="QLH79809.1"/>
    <property type="molecule type" value="Genomic_DNA"/>
</dbReference>
<feature type="compositionally biased region" description="Low complexity" evidence="1">
    <location>
        <begin position="135"/>
        <end position="147"/>
    </location>
</feature>
<feature type="domain" description="ASCH" evidence="2">
    <location>
        <begin position="5"/>
        <end position="126"/>
    </location>
</feature>
<dbReference type="InterPro" id="IPR007374">
    <property type="entry name" value="ASCH_domain"/>
</dbReference>
<dbReference type="Gene3D" id="2.30.130.30">
    <property type="entry name" value="Hypothetical protein"/>
    <property type="match status" value="1"/>
</dbReference>
<organism evidence="3 4">
    <name type="scientific">Halosimplex rubrum</name>
    <dbReference type="NCBI Taxonomy" id="869889"/>
    <lineage>
        <taxon>Archaea</taxon>
        <taxon>Methanobacteriati</taxon>
        <taxon>Methanobacteriota</taxon>
        <taxon>Stenosarchaea group</taxon>
        <taxon>Halobacteria</taxon>
        <taxon>Halobacteriales</taxon>
        <taxon>Haloarculaceae</taxon>
        <taxon>Halosimplex</taxon>
    </lineage>
</organism>
<dbReference type="RefSeq" id="WP_179909673.1">
    <property type="nucleotide sequence ID" value="NZ_CP058910.1"/>
</dbReference>
<dbReference type="GeneID" id="56080605"/>
<dbReference type="Proteomes" id="UP000509667">
    <property type="component" value="Chromosome"/>
</dbReference>
<sequence length="156" mass="17598">MNVLLSIKPEFAEKILRGSKKYEFRKTTFSHPEAVETVYLYSSSPVQRVVGAFTMAEVSEGSPRQLWEQFGHQSGMDDRDRFMAYFEDTEEGYAIGIDQVLELDEAIDPRERIDDFVPPVSFHYLDDDSELNVLNGSGAASPGNSSPTKLEQYSSD</sequence>
<keyword evidence="4" id="KW-1185">Reference proteome</keyword>